<evidence type="ECO:0000256" key="3">
    <source>
        <dbReference type="ARBA" id="ARBA00022574"/>
    </source>
</evidence>
<comment type="subcellular location">
    <subcellularLocation>
        <location evidence="1">Cell projection</location>
        <location evidence="1">Cilium</location>
    </subcellularLocation>
</comment>
<keyword evidence="5" id="KW-0802">TPR repeat</keyword>
<evidence type="ECO:0000256" key="6">
    <source>
        <dbReference type="ARBA" id="ARBA00023069"/>
    </source>
</evidence>
<evidence type="ECO:0000313" key="11">
    <source>
        <dbReference type="EMBL" id="KYM98440.1"/>
    </source>
</evidence>
<evidence type="ECO:0000313" key="12">
    <source>
        <dbReference type="Proteomes" id="UP000078542"/>
    </source>
</evidence>
<evidence type="ECO:0000256" key="8">
    <source>
        <dbReference type="ARBA" id="ARBA00038130"/>
    </source>
</evidence>
<dbReference type="Pfam" id="PF24762">
    <property type="entry name" value="TPR_IF140-IFT172"/>
    <property type="match status" value="1"/>
</dbReference>
<dbReference type="PANTHER" id="PTHR15722">
    <property type="entry name" value="IFT140/172-RELATED"/>
    <property type="match status" value="1"/>
</dbReference>
<dbReference type="InterPro" id="IPR056168">
    <property type="entry name" value="TPR_IF140/IFT172/WDR19"/>
</dbReference>
<organism evidence="11 12">
    <name type="scientific">Cyphomyrmex costatus</name>
    <dbReference type="NCBI Taxonomy" id="456900"/>
    <lineage>
        <taxon>Eukaryota</taxon>
        <taxon>Metazoa</taxon>
        <taxon>Ecdysozoa</taxon>
        <taxon>Arthropoda</taxon>
        <taxon>Hexapoda</taxon>
        <taxon>Insecta</taxon>
        <taxon>Pterygota</taxon>
        <taxon>Neoptera</taxon>
        <taxon>Endopterygota</taxon>
        <taxon>Hymenoptera</taxon>
        <taxon>Apocrita</taxon>
        <taxon>Aculeata</taxon>
        <taxon>Formicoidea</taxon>
        <taxon>Formicidae</taxon>
        <taxon>Myrmicinae</taxon>
        <taxon>Cyphomyrmex</taxon>
    </lineage>
</organism>
<dbReference type="Proteomes" id="UP000078542">
    <property type="component" value="Unassembled WGS sequence"/>
</dbReference>
<dbReference type="GO" id="GO:0036064">
    <property type="term" value="C:ciliary basal body"/>
    <property type="evidence" value="ECO:0007669"/>
    <property type="project" value="TreeGrafter"/>
</dbReference>
<evidence type="ECO:0000259" key="9">
    <source>
        <dbReference type="Pfam" id="PF23387"/>
    </source>
</evidence>
<dbReference type="STRING" id="456900.A0A195CCJ7"/>
<feature type="non-terminal residue" evidence="11">
    <location>
        <position position="1"/>
    </location>
</feature>
<keyword evidence="3" id="KW-0853">WD repeat</keyword>
<evidence type="ECO:0000256" key="5">
    <source>
        <dbReference type="ARBA" id="ARBA00022803"/>
    </source>
</evidence>
<gene>
    <name evidence="11" type="ORF">ALC62_10796</name>
</gene>
<feature type="domain" description="IF140/IFT172/WDR19 TPR" evidence="10">
    <location>
        <begin position="854"/>
        <end position="1009"/>
    </location>
</feature>
<dbReference type="InterPro" id="IPR056157">
    <property type="entry name" value="TPR_IFT80_172_dom"/>
</dbReference>
<feature type="domain" description="IFT80/172/WDR35 TPR" evidence="9">
    <location>
        <begin position="616"/>
        <end position="721"/>
    </location>
</feature>
<dbReference type="Pfam" id="PF23387">
    <property type="entry name" value="TPR_IFT80_172"/>
    <property type="match status" value="1"/>
</dbReference>
<evidence type="ECO:0008006" key="13">
    <source>
        <dbReference type="Google" id="ProtNLM"/>
    </source>
</evidence>
<keyword evidence="6" id="KW-0969">Cilium</keyword>
<dbReference type="Gene3D" id="1.25.40.470">
    <property type="match status" value="4"/>
</dbReference>
<proteinExistence type="inferred from homology"/>
<accession>A0A195CCJ7</accession>
<evidence type="ECO:0000256" key="1">
    <source>
        <dbReference type="ARBA" id="ARBA00004138"/>
    </source>
</evidence>
<dbReference type="GO" id="GO:0042073">
    <property type="term" value="P:intraciliary transport"/>
    <property type="evidence" value="ECO:0007669"/>
    <property type="project" value="TreeGrafter"/>
</dbReference>
<dbReference type="EMBL" id="KQ977957">
    <property type="protein sequence ID" value="KYM98440.1"/>
    <property type="molecule type" value="Genomic_DNA"/>
</dbReference>
<evidence type="ECO:0000259" key="10">
    <source>
        <dbReference type="Pfam" id="PF24762"/>
    </source>
</evidence>
<dbReference type="SUPFAM" id="SSF101898">
    <property type="entry name" value="NHL repeat"/>
    <property type="match status" value="1"/>
</dbReference>
<keyword evidence="7" id="KW-0966">Cell projection</keyword>
<dbReference type="Pfam" id="PF00400">
    <property type="entry name" value="WD40"/>
    <property type="match status" value="1"/>
</dbReference>
<sequence length="1806" mass="200768">ELENRVINIAWSPNNLKLAVASSDRSIYLFDENGVKRDRFSTKPVDPKFGKKSYIVKGIAFSPESTKIAVGQTDCIVYVYKIGEDWGDKKVICNKFRQSAAVTCLIWPVDGPIIIGLADGKVRAAMVKSQKAQTLYTSDAMTIALASNVRGSGFLSSHADGSIIRYYIAEDGNAEPSGRVCVHGVPPYALAWPQSHILAAGCDKRLTMYDPYGKPVKTFDFSRDSQEREITVACCSPSGQSVAVGSWDKVRIFDWSPRRSIWEETNVRDLPNFYTVTALSWRRDGSKLVIGGLCGSVEQFETILRRTVVRGSHEVAYVGPSQVVIRPLSDSSQRPIVIRSQTGLEIEDVRILGRRDNNVVARTVRTLLIGDIELGLISEIPWEDRSGGEKFFFEYPVVCLIFCSGELTIVEYGQNEALGSVRTEAVNPHVVSVRVNERPSAGGGDNKKLAYLLDPRTVRVIDLLSGATISMIVHDARIDWLELSEAGHRLLSRDKRGRLWLSDNEGDKVLLMTGVSFASWVTGSDVVVAQTGQTLAVWYNVDAPEAVTLTSIKGDVVDIVREDGRTSVMVEEHGIKVAHLLDEGLIEFGTALHDSDFGRVILFLENMGDGPQVETMWENVARNAMNERKLDIAARCYAAMGDVAYAKFLKETAEIGEKYAKETGNDPMANPECWARLAILNGDLKTAEAIYLEQNELDKALDMYQRYWCWEDALNLAQSRNWSGLSELRDRHLAWLLDTGQAARAASIVETTNPRRAVKLYLEARRPGRAARLVLVDNELLEDERIVEEVISGLKATDLTELAGELLEKTGVGSEAIKCYAQAGVFARALDLARKIDPTLVVELERDWGKHLSENGHYDAAINHFIEAGETVLALKAAINARQWRKALQIIQVIEDDDPEIRQQCEKLGEYFSSIGERSLAENLFIRAENAQRAVEIHIQSGDWMRAHQVAQEHMKSDEANQVLAKHAESLQQNGELHHAESLYVAIGDHDEAIAMYRKAGNRSDMVRLVSQHRPDLLQTTHQHLARELDAAGKPREAEEHFLGAGDWRGAVTAYRSANMWEDALRVAKKASGEKAAQQVALMWARTLAPELGARLLMRLGYLEPCLQLACEANLFDWALEIAKYGTVDQKKEVHYRYAMALEDEGRFVEAEKEFVQAGKAMEAVQMYIHTRDWESAEDVARSHSQEAVGQVLIARAAEAAEGQDYATAEALLLRAHKPEMIIEHYKTAGMWSEALRVCREYLPSQEAALRRELGQRSAGLDGANALEEARKWLDLGEVRPALDTLILNPQAPRSYLIRAADILLHQADPETAAEIGGDLGGRLFSVGEHALAAQFSVRHFASEDLDLVNPPGNHVFQSPSFSPTWSRNSIRIRDPSRVSLPHIDQFLRKLPPPCRSIYALGKGPSKVVPEPLATVVVAAQIFGWTVAQPSYCDSSRTSVRNPSSLSAAPYRRDLARSWNEHELARTTACPRGSVGNYVYLLSSDQRPACPLSSAQSFVYPLLYARSFVSPPLNARSSACRLSYDRNSSCPRGNSARVNAYHPARACRLVKIDSCCSTYDVHLLFLDFLVHLYDSHQRETCNTKNEPRLDPPIVLDGTPLAGIETTRTFVLNYSDAVGVVDTLIQHGATTEGGKWRTRVNAGQTAGSRAAAATAITWSLNERLRIADNVDKGCARRVSTIQYRNPPPTQETLGGGARQPVYIKHVSLQSKGRTLFGPFAKYPVDVIHPYEVSLRKLFEVFPRDFLHRPDSGDWKQAEFVIGDAPHCPTVIPRLPPAVGKLRTVLYQPFTTTFLIQPVSETSRYRYT</sequence>
<keyword evidence="2" id="KW-0217">Developmental protein</keyword>
<dbReference type="PANTHER" id="PTHR15722:SF2">
    <property type="entry name" value="INTRAFLAGELLAR TRANSPORT PROTEIN 172 HOMOLOG"/>
    <property type="match status" value="1"/>
</dbReference>
<evidence type="ECO:0000256" key="2">
    <source>
        <dbReference type="ARBA" id="ARBA00022473"/>
    </source>
</evidence>
<dbReference type="GO" id="GO:0030992">
    <property type="term" value="C:intraciliary transport particle B"/>
    <property type="evidence" value="ECO:0007669"/>
    <property type="project" value="TreeGrafter"/>
</dbReference>
<name>A0A195CCJ7_9HYME</name>
<dbReference type="Gene3D" id="2.130.10.10">
    <property type="entry name" value="YVTN repeat-like/Quinoprotein amine dehydrogenase"/>
    <property type="match status" value="2"/>
</dbReference>
<comment type="similarity">
    <text evidence="8">Belongs to the IFT172 family.</text>
</comment>
<dbReference type="SUPFAM" id="SSF50978">
    <property type="entry name" value="WD40 repeat-like"/>
    <property type="match status" value="1"/>
</dbReference>
<evidence type="ECO:0000256" key="4">
    <source>
        <dbReference type="ARBA" id="ARBA00022737"/>
    </source>
</evidence>
<reference evidence="11 12" key="1">
    <citation type="submission" date="2016-03" db="EMBL/GenBank/DDBJ databases">
        <title>Cyphomyrmex costatus WGS genome.</title>
        <authorList>
            <person name="Nygaard S."/>
            <person name="Hu H."/>
            <person name="Boomsma J."/>
            <person name="Zhang G."/>
        </authorList>
    </citation>
    <scope>NUCLEOTIDE SEQUENCE [LARGE SCALE GENOMIC DNA]</scope>
    <source>
        <strain evidence="11">MS0001</strain>
        <tissue evidence="11">Whole body</tissue>
    </source>
</reference>
<keyword evidence="4" id="KW-0677">Repeat</keyword>
<dbReference type="GO" id="GO:0005930">
    <property type="term" value="C:axoneme"/>
    <property type="evidence" value="ECO:0007669"/>
    <property type="project" value="TreeGrafter"/>
</dbReference>
<protein>
    <recommendedName>
        <fullName evidence="13">Intraflagellar transport protein 172 like protein</fullName>
    </recommendedName>
</protein>
<dbReference type="InterPro" id="IPR036322">
    <property type="entry name" value="WD40_repeat_dom_sf"/>
</dbReference>
<dbReference type="InterPro" id="IPR001680">
    <property type="entry name" value="WD40_rpt"/>
</dbReference>
<dbReference type="InterPro" id="IPR015943">
    <property type="entry name" value="WD40/YVTN_repeat-like_dom_sf"/>
</dbReference>
<dbReference type="SMART" id="SM00320">
    <property type="entry name" value="WD40"/>
    <property type="match status" value="5"/>
</dbReference>
<evidence type="ECO:0000256" key="7">
    <source>
        <dbReference type="ARBA" id="ARBA00023273"/>
    </source>
</evidence>
<keyword evidence="12" id="KW-1185">Reference proteome</keyword>